<evidence type="ECO:0000256" key="3">
    <source>
        <dbReference type="ARBA" id="ARBA00022679"/>
    </source>
</evidence>
<evidence type="ECO:0000256" key="6">
    <source>
        <dbReference type="ARBA" id="ARBA00023136"/>
    </source>
</evidence>
<comment type="pathway">
    <text evidence="7">Cell wall biogenesis; peptidoglycan biosynthesis.</text>
</comment>
<keyword evidence="7" id="KW-0573">Peptidoglycan synthesis</keyword>
<name>A0A1W1YKK2_9LACT</name>
<dbReference type="EMBL" id="FWXK01000003">
    <property type="protein sequence ID" value="SMC36725.1"/>
    <property type="molecule type" value="Genomic_DNA"/>
</dbReference>
<keyword evidence="5 7" id="KW-1133">Transmembrane helix</keyword>
<keyword evidence="7" id="KW-0131">Cell cycle</keyword>
<evidence type="ECO:0000256" key="2">
    <source>
        <dbReference type="ARBA" id="ARBA00005583"/>
    </source>
</evidence>
<feature type="transmembrane region" description="Helical" evidence="7">
    <location>
        <begin position="196"/>
        <end position="214"/>
    </location>
</feature>
<dbReference type="AlphaFoldDB" id="A0A1W1YKK2"/>
<dbReference type="RefSeq" id="WP_084098755.1">
    <property type="nucleotide sequence ID" value="NZ_FWXK01000003.1"/>
</dbReference>
<dbReference type="NCBIfam" id="TIGR00445">
    <property type="entry name" value="mraY"/>
    <property type="match status" value="1"/>
</dbReference>
<keyword evidence="7" id="KW-0961">Cell wall biogenesis/degradation</keyword>
<feature type="transmembrane region" description="Helical" evidence="7">
    <location>
        <begin position="172"/>
        <end position="190"/>
    </location>
</feature>
<comment type="catalytic activity">
    <reaction evidence="7">
        <text>UDP-N-acetyl-alpha-D-muramoyl-L-alanyl-gamma-D-glutamyl-L-lysyl-D-alanyl-D-alanine + di-trans,octa-cis-undecaprenyl phosphate = Mur2Ac(oyl-L-Ala-gamma-D-Glu-L-Lys-D-Ala-D-Ala)-di-trans,octa-cis-undecaprenyl diphosphate + UMP</text>
        <dbReference type="Rhea" id="RHEA:21920"/>
        <dbReference type="ChEBI" id="CHEBI:57865"/>
        <dbReference type="ChEBI" id="CHEBI:60032"/>
        <dbReference type="ChEBI" id="CHEBI:60392"/>
        <dbReference type="ChEBI" id="CHEBI:70758"/>
        <dbReference type="EC" id="2.7.8.13"/>
    </reaction>
</comment>
<keyword evidence="7" id="KW-0132">Cell division</keyword>
<gene>
    <name evidence="7" type="primary">mraY</name>
    <name evidence="10" type="ORF">SAMN04487984_0768</name>
</gene>
<evidence type="ECO:0000256" key="7">
    <source>
        <dbReference type="HAMAP-Rule" id="MF_00038"/>
    </source>
</evidence>
<dbReference type="HAMAP" id="MF_00038">
    <property type="entry name" value="MraY"/>
    <property type="match status" value="1"/>
</dbReference>
<dbReference type="InterPro" id="IPR018480">
    <property type="entry name" value="PNAcMuramoyl-5peptid_Trfase_CS"/>
</dbReference>
<reference evidence="11" key="1">
    <citation type="submission" date="2017-04" db="EMBL/GenBank/DDBJ databases">
        <authorList>
            <person name="Varghese N."/>
            <person name="Submissions S."/>
        </authorList>
    </citation>
    <scope>NUCLEOTIDE SEQUENCE [LARGE SCALE GENOMIC DNA]</scope>
    <source>
        <strain evidence="11">DSM 21500</strain>
    </source>
</reference>
<dbReference type="CDD" id="cd06852">
    <property type="entry name" value="GT_MraY"/>
    <property type="match status" value="1"/>
</dbReference>
<feature type="transmembrane region" description="Helical" evidence="7">
    <location>
        <begin position="112"/>
        <end position="131"/>
    </location>
</feature>
<dbReference type="GO" id="GO:0051301">
    <property type="term" value="P:cell division"/>
    <property type="evidence" value="ECO:0007669"/>
    <property type="project" value="UniProtKB-KW"/>
</dbReference>
<dbReference type="Pfam" id="PF00953">
    <property type="entry name" value="Glycos_transf_4"/>
    <property type="match status" value="1"/>
</dbReference>
<feature type="transmembrane region" description="Helical" evidence="7">
    <location>
        <begin position="294"/>
        <end position="314"/>
    </location>
</feature>
<dbReference type="Proteomes" id="UP000243884">
    <property type="component" value="Unassembled WGS sequence"/>
</dbReference>
<accession>A0A1W1YKK2</accession>
<comment type="cofactor">
    <cofactor evidence="7 9">
        <name>Mg(2+)</name>
        <dbReference type="ChEBI" id="CHEBI:18420"/>
    </cofactor>
</comment>
<proteinExistence type="inferred from homology"/>
<dbReference type="OrthoDB" id="9805475at2"/>
<dbReference type="PANTHER" id="PTHR22926">
    <property type="entry name" value="PHOSPHO-N-ACETYLMURAMOYL-PENTAPEPTIDE-TRANSFERASE"/>
    <property type="match status" value="1"/>
</dbReference>
<keyword evidence="11" id="KW-1185">Reference proteome</keyword>
<evidence type="ECO:0000256" key="1">
    <source>
        <dbReference type="ARBA" id="ARBA00004141"/>
    </source>
</evidence>
<dbReference type="GO" id="GO:0008963">
    <property type="term" value="F:phospho-N-acetylmuramoyl-pentapeptide-transferase activity"/>
    <property type="evidence" value="ECO:0007669"/>
    <property type="project" value="UniProtKB-UniRule"/>
</dbReference>
<evidence type="ECO:0000256" key="8">
    <source>
        <dbReference type="NCBIfam" id="TIGR00445"/>
    </source>
</evidence>
<dbReference type="GO" id="GO:0009252">
    <property type="term" value="P:peptidoglycan biosynthetic process"/>
    <property type="evidence" value="ECO:0007669"/>
    <property type="project" value="UniProtKB-UniRule"/>
</dbReference>
<dbReference type="GO" id="GO:0071555">
    <property type="term" value="P:cell wall organization"/>
    <property type="evidence" value="ECO:0007669"/>
    <property type="project" value="UniProtKB-KW"/>
</dbReference>
<feature type="transmembrane region" description="Helical" evidence="7">
    <location>
        <begin position="44"/>
        <end position="64"/>
    </location>
</feature>
<feature type="transmembrane region" description="Helical" evidence="7">
    <location>
        <begin position="247"/>
        <end position="273"/>
    </location>
</feature>
<evidence type="ECO:0000256" key="5">
    <source>
        <dbReference type="ARBA" id="ARBA00022989"/>
    </source>
</evidence>
<dbReference type="GO" id="GO:0008360">
    <property type="term" value="P:regulation of cell shape"/>
    <property type="evidence" value="ECO:0007669"/>
    <property type="project" value="UniProtKB-KW"/>
</dbReference>
<feature type="transmembrane region" description="Helical" evidence="7">
    <location>
        <begin position="143"/>
        <end position="160"/>
    </location>
</feature>
<keyword evidence="6 7" id="KW-0472">Membrane</keyword>
<sequence>MLQAFLLSLILTVLFMPFFIHFMRQRQFGQVTREEGPSWHQAKSGTPAMGGLVFIAAIIVAVLLTMLSKGQFDSKVIVIILGLLFFGGIGFADDFLKIFKKQNEGLTSKQKFLSQVIGSAIIMGILLIDNVPLSLPLPFFDSITNGLVIFIFLLIWITGFSNAFNLTDGLDGLSSGTGIVSFVTLALFALRNQQESIAMTCFAIVGGLLGFLIFNKKPAKIFMGDAGSLAMGAVLAIISMLLQNPWILLLVALINIIETLSVMLQVTSFKLTGKRIFLMSPIHHHFEMKGWSEWKIDIVFWLTQMVASIIAWFIF</sequence>
<dbReference type="STRING" id="371602.SAMN04487984_0768"/>
<keyword evidence="7" id="KW-0133">Cell shape</keyword>
<dbReference type="GO" id="GO:0046872">
    <property type="term" value="F:metal ion binding"/>
    <property type="evidence" value="ECO:0007669"/>
    <property type="project" value="UniProtKB-KW"/>
</dbReference>
<dbReference type="UniPathway" id="UPA00219"/>
<dbReference type="InterPro" id="IPR000715">
    <property type="entry name" value="Glycosyl_transferase_4"/>
</dbReference>
<dbReference type="InterPro" id="IPR003524">
    <property type="entry name" value="PNAcMuramoyl-5peptid_Trfase"/>
</dbReference>
<protein>
    <recommendedName>
        <fullName evidence="7 8">Phospho-N-acetylmuramoyl-pentapeptide-transferase</fullName>
        <ecNumber evidence="7 8">2.7.8.13</ecNumber>
    </recommendedName>
    <alternativeName>
        <fullName evidence="7">UDP-MurNAc-pentapeptide phosphotransferase</fullName>
    </alternativeName>
</protein>
<comment type="function">
    <text evidence="7">Catalyzes the initial step of the lipid cycle reactions in the biosynthesis of the cell wall peptidoglycan: transfers peptidoglycan precursor phospho-MurNAc-pentapeptide from UDP-MurNAc-pentapeptide onto the lipid carrier undecaprenyl phosphate, yielding undecaprenyl-pyrophosphoryl-MurNAc-pentapeptide, known as lipid I.</text>
</comment>
<dbReference type="EC" id="2.7.8.13" evidence="7 8"/>
<dbReference type="GO" id="GO:0005886">
    <property type="term" value="C:plasma membrane"/>
    <property type="evidence" value="ECO:0007669"/>
    <property type="project" value="UniProtKB-SubCell"/>
</dbReference>
<comment type="subcellular location">
    <subcellularLocation>
        <location evidence="7">Cell membrane</location>
        <topology evidence="7">Multi-pass membrane protein</topology>
    </subcellularLocation>
    <subcellularLocation>
        <location evidence="1">Membrane</location>
        <topology evidence="1">Multi-pass membrane protein</topology>
    </subcellularLocation>
</comment>
<feature type="transmembrane region" description="Helical" evidence="7">
    <location>
        <begin position="6"/>
        <end position="23"/>
    </location>
</feature>
<evidence type="ECO:0000256" key="9">
    <source>
        <dbReference type="PIRSR" id="PIRSR600715-1"/>
    </source>
</evidence>
<keyword evidence="7 9" id="KW-0460">Magnesium</keyword>
<evidence type="ECO:0000256" key="4">
    <source>
        <dbReference type="ARBA" id="ARBA00022692"/>
    </source>
</evidence>
<feature type="transmembrane region" description="Helical" evidence="7">
    <location>
        <begin position="221"/>
        <end position="241"/>
    </location>
</feature>
<organism evidence="10 11">
    <name type="scientific">Aerococcus suis</name>
    <dbReference type="NCBI Taxonomy" id="371602"/>
    <lineage>
        <taxon>Bacteria</taxon>
        <taxon>Bacillati</taxon>
        <taxon>Bacillota</taxon>
        <taxon>Bacilli</taxon>
        <taxon>Lactobacillales</taxon>
        <taxon>Aerococcaceae</taxon>
        <taxon>Aerococcus</taxon>
    </lineage>
</organism>
<keyword evidence="7 9" id="KW-0479">Metal-binding</keyword>
<keyword evidence="7" id="KW-1003">Cell membrane</keyword>
<feature type="transmembrane region" description="Helical" evidence="7">
    <location>
        <begin position="76"/>
        <end position="92"/>
    </location>
</feature>
<dbReference type="PROSITE" id="PS01348">
    <property type="entry name" value="MRAY_2"/>
    <property type="match status" value="1"/>
</dbReference>
<keyword evidence="3 7" id="KW-0808">Transferase</keyword>
<evidence type="ECO:0000313" key="11">
    <source>
        <dbReference type="Proteomes" id="UP000243884"/>
    </source>
</evidence>
<keyword evidence="4 7" id="KW-0812">Transmembrane</keyword>
<evidence type="ECO:0000313" key="10">
    <source>
        <dbReference type="EMBL" id="SMC36725.1"/>
    </source>
</evidence>
<dbReference type="PANTHER" id="PTHR22926:SF5">
    <property type="entry name" value="PHOSPHO-N-ACETYLMURAMOYL-PENTAPEPTIDE-TRANSFERASE HOMOLOG"/>
    <property type="match status" value="1"/>
</dbReference>
<feature type="binding site" evidence="9">
    <location>
        <position position="225"/>
    </location>
    <ligand>
        <name>Mg(2+)</name>
        <dbReference type="ChEBI" id="CHEBI:18420"/>
    </ligand>
</feature>
<comment type="similarity">
    <text evidence="2 7">Belongs to the glycosyltransferase 4 family. MraY subfamily.</text>
</comment>
<feature type="binding site" evidence="9">
    <location>
        <position position="165"/>
    </location>
    <ligand>
        <name>Mg(2+)</name>
        <dbReference type="ChEBI" id="CHEBI:18420"/>
    </ligand>
</feature>